<evidence type="ECO:0000313" key="2">
    <source>
        <dbReference type="Proteomes" id="UP000266673"/>
    </source>
</evidence>
<comment type="caution">
    <text evidence="1">The sequence shown here is derived from an EMBL/GenBank/DDBJ whole genome shotgun (WGS) entry which is preliminary data.</text>
</comment>
<dbReference type="Proteomes" id="UP000266673">
    <property type="component" value="Unassembled WGS sequence"/>
</dbReference>
<sequence length="55" mass="6181">MSSLGSIPSNFTRPIIASFARWQASPRYFNANLLFGSISSNFVRSIIASKYRPVR</sequence>
<keyword evidence="2" id="KW-1185">Reference proteome</keyword>
<gene>
    <name evidence="1" type="ORF">C2G38_2129258</name>
</gene>
<protein>
    <submittedName>
        <fullName evidence="1">Uncharacterized protein</fullName>
    </submittedName>
</protein>
<reference evidence="1 2" key="1">
    <citation type="submission" date="2018-06" db="EMBL/GenBank/DDBJ databases">
        <title>Comparative genomics reveals the genomic features of Rhizophagus irregularis, R. cerebriforme, R. diaphanum and Gigaspora rosea, and their symbiotic lifestyle signature.</title>
        <authorList>
            <person name="Morin E."/>
            <person name="San Clemente H."/>
            <person name="Chen E.C.H."/>
            <person name="De La Providencia I."/>
            <person name="Hainaut M."/>
            <person name="Kuo A."/>
            <person name="Kohler A."/>
            <person name="Murat C."/>
            <person name="Tang N."/>
            <person name="Roy S."/>
            <person name="Loubradou J."/>
            <person name="Henrissat B."/>
            <person name="Grigoriev I.V."/>
            <person name="Corradi N."/>
            <person name="Roux C."/>
            <person name="Martin F.M."/>
        </authorList>
    </citation>
    <scope>NUCLEOTIDE SEQUENCE [LARGE SCALE GENOMIC DNA]</scope>
    <source>
        <strain evidence="1 2">DAOM 194757</strain>
    </source>
</reference>
<dbReference type="EMBL" id="QKWP01003688">
    <property type="protein sequence ID" value="RIB00738.1"/>
    <property type="molecule type" value="Genomic_DNA"/>
</dbReference>
<evidence type="ECO:0000313" key="1">
    <source>
        <dbReference type="EMBL" id="RIB00738.1"/>
    </source>
</evidence>
<name>A0A397TV10_9GLOM</name>
<dbReference type="AlphaFoldDB" id="A0A397TV10"/>
<proteinExistence type="predicted"/>
<organism evidence="1 2">
    <name type="scientific">Gigaspora rosea</name>
    <dbReference type="NCBI Taxonomy" id="44941"/>
    <lineage>
        <taxon>Eukaryota</taxon>
        <taxon>Fungi</taxon>
        <taxon>Fungi incertae sedis</taxon>
        <taxon>Mucoromycota</taxon>
        <taxon>Glomeromycotina</taxon>
        <taxon>Glomeromycetes</taxon>
        <taxon>Diversisporales</taxon>
        <taxon>Gigasporaceae</taxon>
        <taxon>Gigaspora</taxon>
    </lineage>
</organism>
<accession>A0A397TV10</accession>